<protein>
    <submittedName>
        <fullName evidence="1">Uncharacterized protein</fullName>
    </submittedName>
</protein>
<sequence>MNLSRVPYIARKGMYMQYTFFFISMSSPMEGGYDYYESQTYLTGFNEAA</sequence>
<gene>
    <name evidence="1" type="ORF">KSF_076590</name>
</gene>
<proteinExistence type="predicted"/>
<name>A0A8J3IYL7_9CHLR</name>
<evidence type="ECO:0000313" key="1">
    <source>
        <dbReference type="EMBL" id="GHO97611.1"/>
    </source>
</evidence>
<dbReference type="Proteomes" id="UP000597444">
    <property type="component" value="Unassembled WGS sequence"/>
</dbReference>
<reference evidence="1" key="1">
    <citation type="submission" date="2020-10" db="EMBL/GenBank/DDBJ databases">
        <title>Taxonomic study of unclassified bacteria belonging to the class Ktedonobacteria.</title>
        <authorList>
            <person name="Yabe S."/>
            <person name="Wang C.M."/>
            <person name="Zheng Y."/>
            <person name="Sakai Y."/>
            <person name="Cavaletti L."/>
            <person name="Monciardini P."/>
            <person name="Donadio S."/>
        </authorList>
    </citation>
    <scope>NUCLEOTIDE SEQUENCE</scope>
    <source>
        <strain evidence="1">ID150040</strain>
    </source>
</reference>
<organism evidence="1 2">
    <name type="scientific">Reticulibacter mediterranei</name>
    <dbReference type="NCBI Taxonomy" id="2778369"/>
    <lineage>
        <taxon>Bacteria</taxon>
        <taxon>Bacillati</taxon>
        <taxon>Chloroflexota</taxon>
        <taxon>Ktedonobacteria</taxon>
        <taxon>Ktedonobacterales</taxon>
        <taxon>Reticulibacteraceae</taxon>
        <taxon>Reticulibacter</taxon>
    </lineage>
</organism>
<dbReference type="EMBL" id="BNJK01000002">
    <property type="protein sequence ID" value="GHO97611.1"/>
    <property type="molecule type" value="Genomic_DNA"/>
</dbReference>
<keyword evidence="2" id="KW-1185">Reference proteome</keyword>
<comment type="caution">
    <text evidence="1">The sequence shown here is derived from an EMBL/GenBank/DDBJ whole genome shotgun (WGS) entry which is preliminary data.</text>
</comment>
<evidence type="ECO:0000313" key="2">
    <source>
        <dbReference type="Proteomes" id="UP000597444"/>
    </source>
</evidence>
<accession>A0A8J3IYL7</accession>
<dbReference type="AlphaFoldDB" id="A0A8J3IYL7"/>